<evidence type="ECO:0000259" key="1">
    <source>
        <dbReference type="SMART" id="SM00901"/>
    </source>
</evidence>
<name>A0A175RF39_9HYPH</name>
<feature type="domain" description="FRG" evidence="1">
    <location>
        <begin position="192"/>
        <end position="294"/>
    </location>
</feature>
<dbReference type="EMBL" id="LDPZ01000004">
    <property type="protein sequence ID" value="KTQ98257.1"/>
    <property type="molecule type" value="Genomic_DNA"/>
</dbReference>
<dbReference type="Proteomes" id="UP000078272">
    <property type="component" value="Unassembled WGS sequence"/>
</dbReference>
<dbReference type="Pfam" id="PF08867">
    <property type="entry name" value="FRG"/>
    <property type="match status" value="1"/>
</dbReference>
<comment type="caution">
    <text evidence="2">The sequence shown here is derived from an EMBL/GenBank/DDBJ whole genome shotgun (WGS) entry which is preliminary data.</text>
</comment>
<reference evidence="2 3" key="1">
    <citation type="journal article" date="2016" name="Front. Microbiol.">
        <title>Genomic Resource of Rice Seed Associated Bacteria.</title>
        <authorList>
            <person name="Midha S."/>
            <person name="Bansal K."/>
            <person name="Sharma S."/>
            <person name="Kumar N."/>
            <person name="Patil P.P."/>
            <person name="Chaudhry V."/>
            <person name="Patil P.B."/>
        </authorList>
    </citation>
    <scope>NUCLEOTIDE SEQUENCE [LARGE SCALE GENOMIC DNA]</scope>
    <source>
        <strain evidence="2 3">NS226</strain>
    </source>
</reference>
<dbReference type="PATRIC" id="fig|401562.3.peg.3196"/>
<evidence type="ECO:0000313" key="3">
    <source>
        <dbReference type="Proteomes" id="UP000078272"/>
    </source>
</evidence>
<evidence type="ECO:0000313" key="2">
    <source>
        <dbReference type="EMBL" id="KTQ98257.1"/>
    </source>
</evidence>
<dbReference type="OrthoDB" id="9816036at2"/>
<dbReference type="AlphaFoldDB" id="A0A175RF39"/>
<dbReference type="RefSeq" id="WP_058633484.1">
    <property type="nucleotide sequence ID" value="NZ_LDPZ01000004.1"/>
</dbReference>
<dbReference type="InterPro" id="IPR014966">
    <property type="entry name" value="FRG-dom"/>
</dbReference>
<accession>A0A175RF39</accession>
<proteinExistence type="predicted"/>
<sequence>MAGNFNYISYGDPEVEPADEVILGRGRLFEYTPVDTAKRLEGMRSDAIAFMEGLPTFLCSEVSRSGNGEMFVRFGRIVGMIVDQKRISATFQPIRDFGRIAFGDETTARKVFGADQWQLHRTHWAVRSGNAEDVLRRLSDVRPEAKENVAAVMQAAQPIPDVAPPPIERNVVDTVGSVDDFLRVMYRLSGSTETTPFYRGHESLSYELRPSLMRKWPDGSWKHLPNEHALCKELQIAHDDEFTGDRYCFDRLVRMQHYGLPTRLLDITGNPLVALFFACHGSGGPSEEPGEVVVFRVQRDRIKYFDSDTVSCIANLSNLTFDQQDTIDLDLDKIAFNEQPAIGKLLHHVRSEKGYFEPWMDPKDVGAVVCVKAKRTNTRIRSQDGAFLIFGHDAQLPEQGIDGIEIQRITVNGKADILHQLASIGIDATTVYPSIDQTAVHLRRMLQCPPSD</sequence>
<dbReference type="SMART" id="SM00901">
    <property type="entry name" value="FRG"/>
    <property type="match status" value="1"/>
</dbReference>
<gene>
    <name evidence="2" type="ORF">NS226_01570</name>
</gene>
<organism evidence="2 3">
    <name type="scientific">Aureimonas ureilytica</name>
    <dbReference type="NCBI Taxonomy" id="401562"/>
    <lineage>
        <taxon>Bacteria</taxon>
        <taxon>Pseudomonadati</taxon>
        <taxon>Pseudomonadota</taxon>
        <taxon>Alphaproteobacteria</taxon>
        <taxon>Hyphomicrobiales</taxon>
        <taxon>Aurantimonadaceae</taxon>
        <taxon>Aureimonas</taxon>
    </lineage>
</organism>
<protein>
    <submittedName>
        <fullName evidence="2">FRG domain-containing protein</fullName>
    </submittedName>
</protein>